<protein>
    <recommendedName>
        <fullName evidence="2">histidine kinase</fullName>
        <ecNumber evidence="2">2.7.13.3</ecNumber>
    </recommendedName>
</protein>
<dbReference type="EMBL" id="PPSW01000007">
    <property type="protein sequence ID" value="TLX48175.1"/>
    <property type="molecule type" value="Genomic_DNA"/>
</dbReference>
<keyword evidence="8" id="KW-1133">Transmembrane helix</keyword>
<comment type="caution">
    <text evidence="11">The sequence shown here is derived from an EMBL/GenBank/DDBJ whole genome shotgun (WGS) entry which is preliminary data.</text>
</comment>
<dbReference type="AlphaFoldDB" id="A0A5R9Q5E1"/>
<keyword evidence="9" id="KW-0732">Signal</keyword>
<dbReference type="InterPro" id="IPR036097">
    <property type="entry name" value="HisK_dim/P_sf"/>
</dbReference>
<evidence type="ECO:0000256" key="5">
    <source>
        <dbReference type="ARBA" id="ARBA00022777"/>
    </source>
</evidence>
<dbReference type="Pfam" id="PF00512">
    <property type="entry name" value="HisKA"/>
    <property type="match status" value="1"/>
</dbReference>
<dbReference type="FunFam" id="3.30.565.10:FF:000006">
    <property type="entry name" value="Sensor histidine kinase WalK"/>
    <property type="match status" value="1"/>
</dbReference>
<dbReference type="Pfam" id="PF02518">
    <property type="entry name" value="HATPase_c"/>
    <property type="match status" value="1"/>
</dbReference>
<dbReference type="SUPFAM" id="SSF47384">
    <property type="entry name" value="Homodimeric domain of signal transducing histidine kinase"/>
    <property type="match status" value="1"/>
</dbReference>
<dbReference type="InterPro" id="IPR004358">
    <property type="entry name" value="Sig_transdc_His_kin-like_C"/>
</dbReference>
<keyword evidence="4" id="KW-0808">Transferase</keyword>
<accession>A0A5R9Q5E1</accession>
<dbReference type="InterPro" id="IPR011990">
    <property type="entry name" value="TPR-like_helical_dom_sf"/>
</dbReference>
<evidence type="ECO:0000313" key="11">
    <source>
        <dbReference type="EMBL" id="TLX48175.1"/>
    </source>
</evidence>
<comment type="catalytic activity">
    <reaction evidence="1">
        <text>ATP + protein L-histidine = ADP + protein N-phospho-L-histidine.</text>
        <dbReference type="EC" id="2.7.13.3"/>
    </reaction>
</comment>
<evidence type="ECO:0000313" key="12">
    <source>
        <dbReference type="Proteomes" id="UP000309186"/>
    </source>
</evidence>
<dbReference type="InterPro" id="IPR003661">
    <property type="entry name" value="HisK_dim/P_dom"/>
</dbReference>
<reference evidence="11 12" key="1">
    <citation type="submission" date="2018-01" db="EMBL/GenBank/DDBJ databases">
        <title>Co-occurrence of chitin degradation, pigmentation and bioactivity in marine Pseudoalteromonas.</title>
        <authorList>
            <person name="Paulsen S."/>
            <person name="Gram L."/>
            <person name="Machado H."/>
        </authorList>
    </citation>
    <scope>NUCLEOTIDE SEQUENCE [LARGE SCALE GENOMIC DNA]</scope>
    <source>
        <strain evidence="11 12">S3663</strain>
    </source>
</reference>
<evidence type="ECO:0000256" key="3">
    <source>
        <dbReference type="ARBA" id="ARBA00022553"/>
    </source>
</evidence>
<dbReference type="InterPro" id="IPR019734">
    <property type="entry name" value="TPR_rpt"/>
</dbReference>
<dbReference type="GO" id="GO:0000155">
    <property type="term" value="F:phosphorelay sensor kinase activity"/>
    <property type="evidence" value="ECO:0007669"/>
    <property type="project" value="InterPro"/>
</dbReference>
<feature type="coiled-coil region" evidence="7">
    <location>
        <begin position="374"/>
        <end position="401"/>
    </location>
</feature>
<dbReference type="PANTHER" id="PTHR43711">
    <property type="entry name" value="TWO-COMPONENT HISTIDINE KINASE"/>
    <property type="match status" value="1"/>
</dbReference>
<proteinExistence type="predicted"/>
<dbReference type="Gene3D" id="1.10.287.130">
    <property type="match status" value="1"/>
</dbReference>
<keyword evidence="8" id="KW-0472">Membrane</keyword>
<dbReference type="Pfam" id="PF13181">
    <property type="entry name" value="TPR_8"/>
    <property type="match status" value="1"/>
</dbReference>
<keyword evidence="8" id="KW-0812">Transmembrane</keyword>
<evidence type="ECO:0000256" key="6">
    <source>
        <dbReference type="ARBA" id="ARBA00023012"/>
    </source>
</evidence>
<dbReference type="SUPFAM" id="SSF55874">
    <property type="entry name" value="ATPase domain of HSP90 chaperone/DNA topoisomerase II/histidine kinase"/>
    <property type="match status" value="1"/>
</dbReference>
<gene>
    <name evidence="11" type="ORF">C1E24_05090</name>
</gene>
<dbReference type="Gene3D" id="3.30.565.10">
    <property type="entry name" value="Histidine kinase-like ATPase, C-terminal domain"/>
    <property type="match status" value="1"/>
</dbReference>
<feature type="transmembrane region" description="Helical" evidence="8">
    <location>
        <begin position="413"/>
        <end position="433"/>
    </location>
</feature>
<keyword evidence="7" id="KW-0175">Coiled coil</keyword>
<feature type="chain" id="PRO_5024296324" description="histidine kinase" evidence="9">
    <location>
        <begin position="18"/>
        <end position="677"/>
    </location>
</feature>
<dbReference type="PANTHER" id="PTHR43711:SF1">
    <property type="entry name" value="HISTIDINE KINASE 1"/>
    <property type="match status" value="1"/>
</dbReference>
<dbReference type="InterPro" id="IPR036890">
    <property type="entry name" value="HATPase_C_sf"/>
</dbReference>
<dbReference type="EC" id="2.7.13.3" evidence="2"/>
<dbReference type="Pfam" id="PF13424">
    <property type="entry name" value="TPR_12"/>
    <property type="match status" value="1"/>
</dbReference>
<dbReference type="GO" id="GO:0005886">
    <property type="term" value="C:plasma membrane"/>
    <property type="evidence" value="ECO:0007669"/>
    <property type="project" value="UniProtKB-ARBA"/>
</dbReference>
<dbReference type="RefSeq" id="WP_138479338.1">
    <property type="nucleotide sequence ID" value="NZ_PPSW01000007.1"/>
</dbReference>
<feature type="signal peptide" evidence="9">
    <location>
        <begin position="1"/>
        <end position="17"/>
    </location>
</feature>
<dbReference type="PROSITE" id="PS50109">
    <property type="entry name" value="HIS_KIN"/>
    <property type="match status" value="1"/>
</dbReference>
<evidence type="ECO:0000259" key="10">
    <source>
        <dbReference type="PROSITE" id="PS50109"/>
    </source>
</evidence>
<dbReference type="CDD" id="cd00082">
    <property type="entry name" value="HisKA"/>
    <property type="match status" value="1"/>
</dbReference>
<keyword evidence="3" id="KW-0597">Phosphoprotein</keyword>
<dbReference type="SMART" id="SM00388">
    <property type="entry name" value="HisKA"/>
    <property type="match status" value="1"/>
</dbReference>
<evidence type="ECO:0000256" key="4">
    <source>
        <dbReference type="ARBA" id="ARBA00022679"/>
    </source>
</evidence>
<evidence type="ECO:0000256" key="9">
    <source>
        <dbReference type="SAM" id="SignalP"/>
    </source>
</evidence>
<dbReference type="SMART" id="SM00028">
    <property type="entry name" value="TPR"/>
    <property type="match status" value="4"/>
</dbReference>
<dbReference type="PRINTS" id="PR00344">
    <property type="entry name" value="BCTRLSENSOR"/>
</dbReference>
<name>A0A5R9Q5E1_9GAMM</name>
<evidence type="ECO:0000256" key="8">
    <source>
        <dbReference type="SAM" id="Phobius"/>
    </source>
</evidence>
<feature type="domain" description="Histidine kinase" evidence="10">
    <location>
        <begin position="459"/>
        <end position="675"/>
    </location>
</feature>
<dbReference type="InterPro" id="IPR050736">
    <property type="entry name" value="Sensor_HK_Regulatory"/>
</dbReference>
<dbReference type="OrthoDB" id="6284090at2"/>
<evidence type="ECO:0000256" key="7">
    <source>
        <dbReference type="SAM" id="Coils"/>
    </source>
</evidence>
<organism evidence="11 12">
    <name type="scientific">Pseudoalteromonas phenolica</name>
    <dbReference type="NCBI Taxonomy" id="161398"/>
    <lineage>
        <taxon>Bacteria</taxon>
        <taxon>Pseudomonadati</taxon>
        <taxon>Pseudomonadota</taxon>
        <taxon>Gammaproteobacteria</taxon>
        <taxon>Alteromonadales</taxon>
        <taxon>Pseudoalteromonadaceae</taxon>
        <taxon>Pseudoalteromonas</taxon>
    </lineage>
</organism>
<keyword evidence="5 11" id="KW-0418">Kinase</keyword>
<sequence length="677" mass="77243">MKRFTLLLAAWAFSLSATPLTSEVISEAKKLTKEGKLDVALKTLEREKQLIFQPQVNLQRAKIAREQAQYNQAIELLLPLLTLPEQSLEFRYEVNKELGVNFRRNMNTDKAEYYYLAAKQVALSLNNNDLKAQSMINLGVLYEAQGAFDKAMEQQTKAQKALESSENNELKAANYYNLFGLSNMLRQGTQARFFLEQALVYDKKTGHKRNIASTALTLAQLSAKEDDYQNAIPQLNEAISLLEQLNANEGLSSAHGTLFSIYAKQNKFSESLWHAKKENAYAEKTESTVRKFWSYIHLAQAYVQLKQPDLAINYLEMAKPLTEQFKSAFFAHQYNLYTSETYAQKENFEQAYKYLLKASKNYKAVSENKEERDTATIKKRLDNLLKSLKLAQEEKKHALTTIELENETLQKRIWLLASLLISVVSGFIIYAYYIKQKNTHYKAQMYQHNLEQKEQMLADISHELRTPLSVLKLHIEALEHNLIDDKFLAYGKINDKIAQLNNLISDVYQLSQLQNKALYIDLQEVNLHQLTQKFMSDIKVLTEQNQLRFISDIDFAANTVLKTDQSKLVQVILNLAKNACLYTDAPGHVRLKVRANHTQVFIQLDDSSPGVSDEDLPRLFDRLYRIDKSRSRALGGSGLGLSICQSLVQALGGKIVLKHGKSGGLCVQITLPIKRNT</sequence>
<evidence type="ECO:0000256" key="2">
    <source>
        <dbReference type="ARBA" id="ARBA00012438"/>
    </source>
</evidence>
<dbReference type="Gene3D" id="1.25.40.10">
    <property type="entry name" value="Tetratricopeptide repeat domain"/>
    <property type="match status" value="2"/>
</dbReference>
<keyword evidence="6" id="KW-0902">Two-component regulatory system</keyword>
<evidence type="ECO:0000256" key="1">
    <source>
        <dbReference type="ARBA" id="ARBA00000085"/>
    </source>
</evidence>
<dbReference type="Proteomes" id="UP000309186">
    <property type="component" value="Unassembled WGS sequence"/>
</dbReference>
<dbReference type="SMART" id="SM00387">
    <property type="entry name" value="HATPase_c"/>
    <property type="match status" value="1"/>
</dbReference>
<dbReference type="InterPro" id="IPR005467">
    <property type="entry name" value="His_kinase_dom"/>
</dbReference>
<dbReference type="SUPFAM" id="SSF48452">
    <property type="entry name" value="TPR-like"/>
    <property type="match status" value="2"/>
</dbReference>
<dbReference type="InterPro" id="IPR003594">
    <property type="entry name" value="HATPase_dom"/>
</dbReference>